<protein>
    <submittedName>
        <fullName evidence="1">Uncharacterized protein</fullName>
    </submittedName>
</protein>
<gene>
    <name evidence="1" type="ORF">ACFQ5J_10075</name>
</gene>
<organism evidence="1 2">
    <name type="scientific">Lacticaseibacillus baoqingensis</name>
    <dbReference type="NCBI Taxonomy" id="2486013"/>
    <lineage>
        <taxon>Bacteria</taxon>
        <taxon>Bacillati</taxon>
        <taxon>Bacillota</taxon>
        <taxon>Bacilli</taxon>
        <taxon>Lactobacillales</taxon>
        <taxon>Lactobacillaceae</taxon>
        <taxon>Lacticaseibacillus</taxon>
    </lineage>
</organism>
<accession>A0ABW4EAH2</accession>
<dbReference type="Proteomes" id="UP001597252">
    <property type="component" value="Unassembled WGS sequence"/>
</dbReference>
<evidence type="ECO:0000313" key="2">
    <source>
        <dbReference type="Proteomes" id="UP001597252"/>
    </source>
</evidence>
<proteinExistence type="predicted"/>
<evidence type="ECO:0000313" key="1">
    <source>
        <dbReference type="EMBL" id="MFD1485575.1"/>
    </source>
</evidence>
<sequence length="78" mass="8766">MAVVDVRTLQALRREVLANSEPTKIGQVNGLITLGFRKLECHGFSSAYFRLSFWPQLVPLLQPEAQPQLAARFEALVQ</sequence>
<dbReference type="RefSeq" id="WP_125754281.1">
    <property type="nucleotide sequence ID" value="NZ_JBHTON010000034.1"/>
</dbReference>
<keyword evidence="2" id="KW-1185">Reference proteome</keyword>
<reference evidence="2" key="1">
    <citation type="journal article" date="2019" name="Int. J. Syst. Evol. Microbiol.">
        <title>The Global Catalogue of Microorganisms (GCM) 10K type strain sequencing project: providing services to taxonomists for standard genome sequencing and annotation.</title>
        <authorList>
            <consortium name="The Broad Institute Genomics Platform"/>
            <consortium name="The Broad Institute Genome Sequencing Center for Infectious Disease"/>
            <person name="Wu L."/>
            <person name="Ma J."/>
        </authorList>
    </citation>
    <scope>NUCLEOTIDE SEQUENCE [LARGE SCALE GENOMIC DNA]</scope>
    <source>
        <strain evidence="2">CCM 8903</strain>
    </source>
</reference>
<name>A0ABW4EAH2_9LACO</name>
<dbReference type="EMBL" id="JBHTON010000034">
    <property type="protein sequence ID" value="MFD1485575.1"/>
    <property type="molecule type" value="Genomic_DNA"/>
</dbReference>
<comment type="caution">
    <text evidence="1">The sequence shown here is derived from an EMBL/GenBank/DDBJ whole genome shotgun (WGS) entry which is preliminary data.</text>
</comment>